<dbReference type="AlphaFoldDB" id="A0A6N3Z3T8"/>
<feature type="domain" description="Type I restriction modification DNA specificity" evidence="4">
    <location>
        <begin position="31"/>
        <end position="194"/>
    </location>
</feature>
<dbReference type="Gene3D" id="3.90.220.20">
    <property type="entry name" value="DNA methylase specificity domains"/>
    <property type="match status" value="2"/>
</dbReference>
<dbReference type="GO" id="GO:0003677">
    <property type="term" value="F:DNA binding"/>
    <property type="evidence" value="ECO:0007669"/>
    <property type="project" value="UniProtKB-KW"/>
</dbReference>
<dbReference type="InterPro" id="IPR052021">
    <property type="entry name" value="Type-I_RS_S_subunit"/>
</dbReference>
<dbReference type="EMBL" id="WOBO01000020">
    <property type="protein sequence ID" value="MUK46927.1"/>
    <property type="molecule type" value="Genomic_DNA"/>
</dbReference>
<dbReference type="PANTHER" id="PTHR30408">
    <property type="entry name" value="TYPE-1 RESTRICTION ENZYME ECOKI SPECIFICITY PROTEIN"/>
    <property type="match status" value="1"/>
</dbReference>
<gene>
    <name evidence="5" type="ORF">GNP77_16310</name>
</gene>
<dbReference type="InterPro" id="IPR044946">
    <property type="entry name" value="Restrct_endonuc_typeI_TRD_sf"/>
</dbReference>
<dbReference type="PANTHER" id="PTHR30408:SF13">
    <property type="entry name" value="TYPE I RESTRICTION ENZYME HINDI SPECIFICITY SUBUNIT"/>
    <property type="match status" value="1"/>
</dbReference>
<dbReference type="GO" id="GO:0009307">
    <property type="term" value="P:DNA restriction-modification system"/>
    <property type="evidence" value="ECO:0007669"/>
    <property type="project" value="UniProtKB-KW"/>
</dbReference>
<evidence type="ECO:0000256" key="3">
    <source>
        <dbReference type="ARBA" id="ARBA00023125"/>
    </source>
</evidence>
<proteinExistence type="inferred from homology"/>
<accession>A0A6N3Z3T8</accession>
<comment type="similarity">
    <text evidence="1">Belongs to the type-I restriction system S methylase family.</text>
</comment>
<evidence type="ECO:0000313" key="5">
    <source>
        <dbReference type="EMBL" id="MUK46927.1"/>
    </source>
</evidence>
<evidence type="ECO:0000313" key="6">
    <source>
        <dbReference type="Proteomes" id="UP000435323"/>
    </source>
</evidence>
<keyword evidence="2" id="KW-0680">Restriction system</keyword>
<organism evidence="5 6">
    <name type="scientific">Aliivibrio fischeri</name>
    <name type="common">Vibrio fischeri</name>
    <dbReference type="NCBI Taxonomy" id="668"/>
    <lineage>
        <taxon>Bacteria</taxon>
        <taxon>Pseudomonadati</taxon>
        <taxon>Pseudomonadota</taxon>
        <taxon>Gammaproteobacteria</taxon>
        <taxon>Vibrionales</taxon>
        <taxon>Vibrionaceae</taxon>
        <taxon>Aliivibrio</taxon>
    </lineage>
</organism>
<dbReference type="SUPFAM" id="SSF116734">
    <property type="entry name" value="DNA methylase specificity domain"/>
    <property type="match status" value="2"/>
</dbReference>
<dbReference type="Pfam" id="PF01420">
    <property type="entry name" value="Methylase_S"/>
    <property type="match status" value="2"/>
</dbReference>
<sequence length="420" mass="47618">MTEQMNVPKLRFGEFDKVWALNKAKINIVAGNAYKLDEYTDNGYLLIQGLHIQPDKIVLEDKPKYVKQSDGNHVKIDKGDIVLGLNRPITNNQLKASRFKLDAESVLYQRAGKLSFDISKLDSEFLYQYLKCSTFMKQLDLELIGSDQPYIRSNLFQATKNVFPLLPEQQKIASFLSKIDEKIGLLSEKKDKLTEYKRGVMQQLFNGKWHEQDGQPIFVPPTLRFKADDGSEFPDWEEKTLGDVNSITGGGTPSTTDESLWGGNIQWFTPTELKTKYVSVSKRTITDKGLSNSSAKILPKGTVLFSSRATVGDVSITQQECTTNQGFQSFNGKPKKANNEFTYYWISSHKNEFLRRASGSTFLEISKSEIAKVSICLPSLDEQIKIANFLSAIDQKIDLANFELNKAKEWKRGLLQQMFV</sequence>
<keyword evidence="3" id="KW-0238">DNA-binding</keyword>
<evidence type="ECO:0000259" key="4">
    <source>
        <dbReference type="Pfam" id="PF01420"/>
    </source>
</evidence>
<protein>
    <recommendedName>
        <fullName evidence="4">Type I restriction modification DNA specificity domain-containing protein</fullName>
    </recommendedName>
</protein>
<dbReference type="Gene3D" id="1.10.287.1120">
    <property type="entry name" value="Bipartite methylase S protein"/>
    <property type="match status" value="1"/>
</dbReference>
<evidence type="ECO:0000256" key="2">
    <source>
        <dbReference type="ARBA" id="ARBA00022747"/>
    </source>
</evidence>
<dbReference type="InterPro" id="IPR000055">
    <property type="entry name" value="Restrct_endonuc_typeI_TRD"/>
</dbReference>
<feature type="domain" description="Type I restriction modification DNA specificity" evidence="4">
    <location>
        <begin position="235"/>
        <end position="406"/>
    </location>
</feature>
<dbReference type="CDD" id="cd17273">
    <property type="entry name" value="RMtype1_S_EcoJA69PI-TRD1-CR1_like"/>
    <property type="match status" value="1"/>
</dbReference>
<name>A0A6N3Z3T8_ALIFS</name>
<dbReference type="Proteomes" id="UP000435323">
    <property type="component" value="Unassembled WGS sequence"/>
</dbReference>
<dbReference type="RefSeq" id="WP_155658000.1">
    <property type="nucleotide sequence ID" value="NZ_WOBO01000020.1"/>
</dbReference>
<reference evidence="5 6" key="1">
    <citation type="submission" date="2019-11" db="EMBL/GenBank/DDBJ databases">
        <title>Using colonization assays and comparative genomics to discover symbiosis behaviors and factors in Vibrio fischeri.</title>
        <authorList>
            <person name="Bongrand C."/>
            <person name="Moriano-Gutierrez S."/>
            <person name="Arevalo P."/>
            <person name="Mcfall-Ngai M."/>
            <person name="Visick K."/>
            <person name="Polz M.F."/>
            <person name="Ruby E.G."/>
        </authorList>
    </citation>
    <scope>NUCLEOTIDE SEQUENCE [LARGE SCALE GENOMIC DNA]</scope>
    <source>
        <strain evidence="6">emors.3.2</strain>
    </source>
</reference>
<evidence type="ECO:0000256" key="1">
    <source>
        <dbReference type="ARBA" id="ARBA00010923"/>
    </source>
</evidence>
<comment type="caution">
    <text evidence="5">The sequence shown here is derived from an EMBL/GenBank/DDBJ whole genome shotgun (WGS) entry which is preliminary data.</text>
</comment>